<keyword evidence="1" id="KW-0472">Membrane</keyword>
<dbReference type="EMBL" id="HG938354">
    <property type="protein sequence ID" value="CDN51982.1"/>
    <property type="molecule type" value="Genomic_DNA"/>
</dbReference>
<evidence type="ECO:0000313" key="3">
    <source>
        <dbReference type="Proteomes" id="UP000028181"/>
    </source>
</evidence>
<name>A0A068T0L2_NEOGA</name>
<evidence type="ECO:0000256" key="1">
    <source>
        <dbReference type="SAM" id="Phobius"/>
    </source>
</evidence>
<dbReference type="RefSeq" id="WP_041365697.1">
    <property type="nucleotide sequence ID" value="NZ_HG938354.1"/>
</dbReference>
<accession>A0A068T0L2</accession>
<reference evidence="3" key="1">
    <citation type="journal article" date="2014" name="BMC Genomics">
        <title>Genome sequencing of two Neorhizobium galegae strains reveals a noeT gene responsible for the unusual acetylation of the nodulation factors.</title>
        <authorList>
            <person name="Osterman J."/>
            <person name="Marsh J."/>
            <person name="Laine P.K."/>
            <person name="Zeng Z."/>
            <person name="Alatalo E."/>
            <person name="Sullivan J.T."/>
            <person name="Young J.P."/>
            <person name="Thomas-Oates J."/>
            <person name="Paulin L."/>
            <person name="Lindstrom K."/>
        </authorList>
    </citation>
    <scope>NUCLEOTIDE SEQUENCE [LARGE SCALE GENOMIC DNA]</scope>
    <source>
        <strain evidence="3">HAMBI 540</strain>
    </source>
</reference>
<proteinExistence type="predicted"/>
<sequence length="106" mass="11995">MDWIDVKPLGLLLAAIALLNFPLALFQFWRATFRFDRMITALKVLAALIFIWILLTLIHRLLDESAYEGWLLTAAIFNNLALAVAVPSWAGAPLGQALAWFVWRLT</sequence>
<feature type="transmembrane region" description="Helical" evidence="1">
    <location>
        <begin position="82"/>
        <end position="103"/>
    </location>
</feature>
<dbReference type="HOGENOM" id="CLU_2220362_0_0_5"/>
<dbReference type="PATRIC" id="fig|1028800.3.peg.5950"/>
<organism evidence="2 3">
    <name type="scientific">Neorhizobium galegae bv. orientalis str. HAMBI 540</name>
    <dbReference type="NCBI Taxonomy" id="1028800"/>
    <lineage>
        <taxon>Bacteria</taxon>
        <taxon>Pseudomonadati</taxon>
        <taxon>Pseudomonadota</taxon>
        <taxon>Alphaproteobacteria</taxon>
        <taxon>Hyphomicrobiales</taxon>
        <taxon>Rhizobiaceae</taxon>
        <taxon>Rhizobium/Agrobacterium group</taxon>
        <taxon>Neorhizobium</taxon>
    </lineage>
</organism>
<gene>
    <name evidence="2" type="ORF">RG540_PA13060</name>
</gene>
<keyword evidence="1" id="KW-0812">Transmembrane</keyword>
<keyword evidence="2" id="KW-0614">Plasmid</keyword>
<protein>
    <submittedName>
        <fullName evidence="2">Uncharacterized protein</fullName>
    </submittedName>
</protein>
<keyword evidence="1" id="KW-1133">Transmembrane helix</keyword>
<dbReference type="Proteomes" id="UP000028181">
    <property type="component" value="Plasmid pHAMBI540a"/>
</dbReference>
<dbReference type="KEGG" id="ngg:RG540_PA13060"/>
<keyword evidence="3" id="KW-1185">Reference proteome</keyword>
<dbReference type="AlphaFoldDB" id="A0A068T0L2"/>
<geneLocation type="plasmid" evidence="3">
    <name>II</name>
</geneLocation>
<feature type="transmembrane region" description="Helical" evidence="1">
    <location>
        <begin position="41"/>
        <end position="62"/>
    </location>
</feature>
<evidence type="ECO:0000313" key="2">
    <source>
        <dbReference type="EMBL" id="CDN51982.1"/>
    </source>
</evidence>
<dbReference type="GeneID" id="24260792"/>
<feature type="transmembrane region" description="Helical" evidence="1">
    <location>
        <begin position="6"/>
        <end position="29"/>
    </location>
</feature>